<keyword evidence="2" id="KW-1185">Reference proteome</keyword>
<evidence type="ECO:0008006" key="3">
    <source>
        <dbReference type="Google" id="ProtNLM"/>
    </source>
</evidence>
<dbReference type="RefSeq" id="WP_110019263.1">
    <property type="nucleotide sequence ID" value="NZ_QGTJ01000008.1"/>
</dbReference>
<comment type="caution">
    <text evidence="1">The sequence shown here is derived from an EMBL/GenBank/DDBJ whole genome shotgun (WGS) entry which is preliminary data.</text>
</comment>
<dbReference type="SUPFAM" id="SSF47336">
    <property type="entry name" value="ACP-like"/>
    <property type="match status" value="1"/>
</dbReference>
<dbReference type="Gene3D" id="1.10.1200.10">
    <property type="entry name" value="ACP-like"/>
    <property type="match status" value="1"/>
</dbReference>
<organism evidence="1 2">
    <name type="scientific">Plasticicumulans acidivorans</name>
    <dbReference type="NCBI Taxonomy" id="886464"/>
    <lineage>
        <taxon>Bacteria</taxon>
        <taxon>Pseudomonadati</taxon>
        <taxon>Pseudomonadota</taxon>
        <taxon>Gammaproteobacteria</taxon>
        <taxon>Candidatus Competibacteraceae</taxon>
        <taxon>Plasticicumulans</taxon>
    </lineage>
</organism>
<dbReference type="InterPro" id="IPR036736">
    <property type="entry name" value="ACP-like_sf"/>
</dbReference>
<proteinExistence type="predicted"/>
<sequence>MGLDGVELLLCVEETFAIDIPDGDAGMLVTPRQLAQYLHRRLGEAPPRPQCCDSQRRFHHLRSVLMRQFGARRRQIRPEAPVHAFLKGDDMRAQWRQLRQALCAGHLPELQCERSLYYRLNAGLALVATTLLLAAGASPWLLPLAWMLSWLTGEVLAQKLARVVPPALNTLAALLPHVHLPHTPWTLDDILHTVIQITACQCDLPAEQIHPDQHFVRDLGLD</sequence>
<accession>A0A317MSS1</accession>
<name>A0A317MSS1_9GAMM</name>
<dbReference type="Proteomes" id="UP000246569">
    <property type="component" value="Unassembled WGS sequence"/>
</dbReference>
<evidence type="ECO:0000313" key="2">
    <source>
        <dbReference type="Proteomes" id="UP000246569"/>
    </source>
</evidence>
<dbReference type="OrthoDB" id="7069117at2"/>
<evidence type="ECO:0000313" key="1">
    <source>
        <dbReference type="EMBL" id="PWV60155.1"/>
    </source>
</evidence>
<dbReference type="AlphaFoldDB" id="A0A317MSS1"/>
<gene>
    <name evidence="1" type="ORF">C7443_10884</name>
</gene>
<dbReference type="EMBL" id="QGTJ01000008">
    <property type="protein sequence ID" value="PWV60155.1"/>
    <property type="molecule type" value="Genomic_DNA"/>
</dbReference>
<reference evidence="1 2" key="1">
    <citation type="submission" date="2018-05" db="EMBL/GenBank/DDBJ databases">
        <title>Genomic Encyclopedia of Type Strains, Phase IV (KMG-IV): sequencing the most valuable type-strain genomes for metagenomic binning, comparative biology and taxonomic classification.</title>
        <authorList>
            <person name="Goeker M."/>
        </authorList>
    </citation>
    <scope>NUCLEOTIDE SEQUENCE [LARGE SCALE GENOMIC DNA]</scope>
    <source>
        <strain evidence="1 2">DSM 23606</strain>
    </source>
</reference>
<protein>
    <recommendedName>
        <fullName evidence="3">Acyl carrier protein</fullName>
    </recommendedName>
</protein>